<evidence type="ECO:0000256" key="2">
    <source>
        <dbReference type="ARBA" id="ARBA00022617"/>
    </source>
</evidence>
<comment type="similarity">
    <text evidence="1">Belongs to the cytochrome P450 family.</text>
</comment>
<evidence type="ECO:0000313" key="9">
    <source>
        <dbReference type="RefSeq" id="XP_003743371.2"/>
    </source>
</evidence>
<keyword evidence="5" id="KW-0408">Iron</keyword>
<dbReference type="Gene3D" id="1.10.630.10">
    <property type="entry name" value="Cytochrome P450"/>
    <property type="match status" value="2"/>
</dbReference>
<evidence type="ECO:0000313" key="8">
    <source>
        <dbReference type="Proteomes" id="UP000694867"/>
    </source>
</evidence>
<evidence type="ECO:0000256" key="6">
    <source>
        <dbReference type="ARBA" id="ARBA00023033"/>
    </source>
</evidence>
<dbReference type="InterPro" id="IPR036396">
    <property type="entry name" value="Cyt_P450_sf"/>
</dbReference>
<accession>A0AAJ6QTG5</accession>
<dbReference type="GeneID" id="100908507"/>
<keyword evidence="3" id="KW-0479">Metal-binding</keyword>
<keyword evidence="2" id="KW-0349">Heme</keyword>
<gene>
    <name evidence="9" type="primary">LOC100908507</name>
</gene>
<feature type="region of interest" description="Disordered" evidence="7">
    <location>
        <begin position="300"/>
        <end position="324"/>
    </location>
</feature>
<evidence type="ECO:0000256" key="4">
    <source>
        <dbReference type="ARBA" id="ARBA00023002"/>
    </source>
</evidence>
<keyword evidence="4" id="KW-0560">Oxidoreductase</keyword>
<dbReference type="KEGG" id="goe:100908507"/>
<dbReference type="RefSeq" id="XP_003743371.2">
    <property type="nucleotide sequence ID" value="XM_003743323.2"/>
</dbReference>
<sequence>MYITPVLIAEGQRDDSLSLLGIPYESYGSYLYYFLFCEGRVDIFNSIEEYNKKYGSVYVRYKEWKLVRPLSRNVMTGSKLRLMRDQFERPANLLTSNLEELADTNEEISTAHYSHAAVMNPIAAVTFSLDIDAFDDPNNKFLESFTGFFNGSLGFNLIMAFPSILKYLPFVEYPPEEIDNYFHQFSRSLLEKRREQIRNPEELDFLDSWLESQKANPKLRDDLLISQMTISLNISDPDNVTFEDYHTMKYLGAAMWATLRLYPMDFVTDRVTSEPCTIAGVSLDKGITIHVPTCTVNKDPERFHEPSLSKPKRYLGGGEKTQES</sequence>
<keyword evidence="6" id="KW-0503">Monooxygenase</keyword>
<dbReference type="SUPFAM" id="SSF48264">
    <property type="entry name" value="Cytochrome P450"/>
    <property type="match status" value="1"/>
</dbReference>
<dbReference type="PANTHER" id="PTHR24302:SF15">
    <property type="entry name" value="FATTY-ACID PEROXYGENASE"/>
    <property type="match status" value="1"/>
</dbReference>
<dbReference type="AlphaFoldDB" id="A0AAJ6QTG5"/>
<evidence type="ECO:0000256" key="5">
    <source>
        <dbReference type="ARBA" id="ARBA00023004"/>
    </source>
</evidence>
<proteinExistence type="inferred from homology"/>
<evidence type="ECO:0000256" key="1">
    <source>
        <dbReference type="ARBA" id="ARBA00010617"/>
    </source>
</evidence>
<evidence type="ECO:0000256" key="7">
    <source>
        <dbReference type="SAM" id="MobiDB-lite"/>
    </source>
</evidence>
<feature type="compositionally biased region" description="Gly residues" evidence="7">
    <location>
        <begin position="315"/>
        <end position="324"/>
    </location>
</feature>
<keyword evidence="8" id="KW-1185">Reference proteome</keyword>
<dbReference type="GO" id="GO:0016705">
    <property type="term" value="F:oxidoreductase activity, acting on paired donors, with incorporation or reduction of molecular oxygen"/>
    <property type="evidence" value="ECO:0007669"/>
    <property type="project" value="InterPro"/>
</dbReference>
<dbReference type="Proteomes" id="UP000694867">
    <property type="component" value="Unplaced"/>
</dbReference>
<reference evidence="9" key="1">
    <citation type="submission" date="2025-08" db="UniProtKB">
        <authorList>
            <consortium name="RefSeq"/>
        </authorList>
    </citation>
    <scope>IDENTIFICATION</scope>
</reference>
<dbReference type="GO" id="GO:0008395">
    <property type="term" value="F:steroid hydroxylase activity"/>
    <property type="evidence" value="ECO:0007669"/>
    <property type="project" value="TreeGrafter"/>
</dbReference>
<name>A0AAJ6QTG5_9ACAR</name>
<organism evidence="8 9">
    <name type="scientific">Galendromus occidentalis</name>
    <name type="common">western predatory mite</name>
    <dbReference type="NCBI Taxonomy" id="34638"/>
    <lineage>
        <taxon>Eukaryota</taxon>
        <taxon>Metazoa</taxon>
        <taxon>Ecdysozoa</taxon>
        <taxon>Arthropoda</taxon>
        <taxon>Chelicerata</taxon>
        <taxon>Arachnida</taxon>
        <taxon>Acari</taxon>
        <taxon>Parasitiformes</taxon>
        <taxon>Mesostigmata</taxon>
        <taxon>Gamasina</taxon>
        <taxon>Phytoseioidea</taxon>
        <taxon>Phytoseiidae</taxon>
        <taxon>Typhlodrominae</taxon>
        <taxon>Galendromus</taxon>
    </lineage>
</organism>
<dbReference type="GO" id="GO:0005506">
    <property type="term" value="F:iron ion binding"/>
    <property type="evidence" value="ECO:0007669"/>
    <property type="project" value="InterPro"/>
</dbReference>
<dbReference type="GO" id="GO:0020037">
    <property type="term" value="F:heme binding"/>
    <property type="evidence" value="ECO:0007669"/>
    <property type="project" value="InterPro"/>
</dbReference>
<dbReference type="InterPro" id="IPR001128">
    <property type="entry name" value="Cyt_P450"/>
</dbReference>
<dbReference type="InterPro" id="IPR050705">
    <property type="entry name" value="Cytochrome_P450_3A"/>
</dbReference>
<evidence type="ECO:0000256" key="3">
    <source>
        <dbReference type="ARBA" id="ARBA00022723"/>
    </source>
</evidence>
<dbReference type="Pfam" id="PF00067">
    <property type="entry name" value="p450"/>
    <property type="match status" value="2"/>
</dbReference>
<dbReference type="PANTHER" id="PTHR24302">
    <property type="entry name" value="CYTOCHROME P450 FAMILY 3"/>
    <property type="match status" value="1"/>
</dbReference>
<protein>
    <submittedName>
        <fullName evidence="9">Cytochrome P450 3A40-like</fullName>
    </submittedName>
</protein>